<feature type="region of interest" description="Disordered" evidence="1">
    <location>
        <begin position="19"/>
        <end position="47"/>
    </location>
</feature>
<accession>A0A2Y9AMV0</accession>
<dbReference type="AlphaFoldDB" id="A0A2Y9AMV0"/>
<dbReference type="Proteomes" id="UP000251571">
    <property type="component" value="Unassembled WGS sequence"/>
</dbReference>
<dbReference type="Proteomes" id="UP000245839">
    <property type="component" value="Unassembled WGS sequence"/>
</dbReference>
<evidence type="ECO:0000313" key="2">
    <source>
        <dbReference type="EMBL" id="PWJ19079.1"/>
    </source>
</evidence>
<evidence type="ECO:0000313" key="3">
    <source>
        <dbReference type="EMBL" id="SSA45690.1"/>
    </source>
</evidence>
<organism evidence="3 5">
    <name type="scientific">Jannaschia seohaensis</name>
    <dbReference type="NCBI Taxonomy" id="475081"/>
    <lineage>
        <taxon>Bacteria</taxon>
        <taxon>Pseudomonadati</taxon>
        <taxon>Pseudomonadota</taxon>
        <taxon>Alphaproteobacteria</taxon>
        <taxon>Rhodobacterales</taxon>
        <taxon>Roseobacteraceae</taxon>
        <taxon>Jannaschia</taxon>
    </lineage>
</organism>
<proteinExistence type="predicted"/>
<protein>
    <submittedName>
        <fullName evidence="3">Uncharacterized protein</fullName>
    </submittedName>
</protein>
<evidence type="ECO:0000313" key="4">
    <source>
        <dbReference type="Proteomes" id="UP000245839"/>
    </source>
</evidence>
<evidence type="ECO:0000313" key="5">
    <source>
        <dbReference type="Proteomes" id="UP000251571"/>
    </source>
</evidence>
<sequence length="182" mass="20293">MLIVALRALQGEERQGLVGRLEHGPDHGLDRADGKRRQSRVRLAGGRRRSEVVAQRQVEVLGRRAEDVGLDPGPRALVGQEVQGIQLGRAEEANGPAGKARGRGGDERRRRVMVSPFLRAVDGRGHRWRGRRLRRRNWGHMDDGTGARPVLEIGAREEDEHASVMSARNAERLRQFGEVDPC</sequence>
<evidence type="ECO:0000256" key="1">
    <source>
        <dbReference type="SAM" id="MobiDB-lite"/>
    </source>
</evidence>
<gene>
    <name evidence="2" type="ORF">BCF38_1047</name>
    <name evidence="3" type="ORF">SAMN05421539_1047</name>
</gene>
<dbReference type="EMBL" id="QGDJ01000004">
    <property type="protein sequence ID" value="PWJ19079.1"/>
    <property type="molecule type" value="Genomic_DNA"/>
</dbReference>
<reference evidence="2 4" key="2">
    <citation type="submission" date="2018-03" db="EMBL/GenBank/DDBJ databases">
        <title>Genomic Encyclopedia of Archaeal and Bacterial Type Strains, Phase II (KMG-II): from individual species to whole genera.</title>
        <authorList>
            <person name="Goeker M."/>
        </authorList>
    </citation>
    <scope>NUCLEOTIDE SEQUENCE [LARGE SCALE GENOMIC DNA]</scope>
    <source>
        <strain evidence="2 4">DSM 25227</strain>
    </source>
</reference>
<reference evidence="3 5" key="1">
    <citation type="submission" date="2016-10" db="EMBL/GenBank/DDBJ databases">
        <authorList>
            <person name="Cai Z."/>
        </authorList>
    </citation>
    <scope>NUCLEOTIDE SEQUENCE [LARGE SCALE GENOMIC DNA]</scope>
    <source>
        <strain evidence="3 5">DSM 25227</strain>
    </source>
</reference>
<feature type="compositionally biased region" description="Basic and acidic residues" evidence="1">
    <location>
        <begin position="19"/>
        <end position="36"/>
    </location>
</feature>
<dbReference type="RefSeq" id="WP_109564204.1">
    <property type="nucleotide sequence ID" value="NZ_QGDJ01000004.1"/>
</dbReference>
<dbReference type="EMBL" id="UETC01000004">
    <property type="protein sequence ID" value="SSA45690.1"/>
    <property type="molecule type" value="Genomic_DNA"/>
</dbReference>
<keyword evidence="4" id="KW-1185">Reference proteome</keyword>
<name>A0A2Y9AMV0_9RHOB</name>